<name>A0A510HLQ2_9ACTN</name>
<dbReference type="Pfam" id="PF00551">
    <property type="entry name" value="Formyl_trans_N"/>
    <property type="match status" value="1"/>
</dbReference>
<organism evidence="2 3">
    <name type="scientific">Rubrobacter xylanophilus</name>
    <dbReference type="NCBI Taxonomy" id="49319"/>
    <lineage>
        <taxon>Bacteria</taxon>
        <taxon>Bacillati</taxon>
        <taxon>Actinomycetota</taxon>
        <taxon>Rubrobacteria</taxon>
        <taxon>Rubrobacterales</taxon>
        <taxon>Rubrobacteraceae</taxon>
        <taxon>Rubrobacter</taxon>
    </lineage>
</organism>
<dbReference type="GO" id="GO:0005829">
    <property type="term" value="C:cytosol"/>
    <property type="evidence" value="ECO:0007669"/>
    <property type="project" value="TreeGrafter"/>
</dbReference>
<dbReference type="EMBL" id="AP019791">
    <property type="protein sequence ID" value="BBL79347.1"/>
    <property type="molecule type" value="Genomic_DNA"/>
</dbReference>
<feature type="domain" description="Formyl transferase N-terminal" evidence="1">
    <location>
        <begin position="94"/>
        <end position="223"/>
    </location>
</feature>
<sequence>MRVVFFTSDRFFRNEVFRYMYAHVAAACGEAPIVAVRRPPGARSGPLDRVRKKLHAGAGPVGVLELLASYPLQRTLGHRNDRLALAAVRALPRPAMEPLQEEALYVETVNGPDAVAALRALRPDVIVQFDAGILRRQIFGIPPLGTLNLHPGIAPLIRGRDPIYWALWEREPGWLGATIHYIDAGIDTGPVLAYAPVSPGPQDGYPEIFARVYEAGVAQLVSTLRRLERSERWSVEPAQGRSVYRTTFPGWRLAALEARHRLHHRSLAPAPG</sequence>
<evidence type="ECO:0000259" key="1">
    <source>
        <dbReference type="Pfam" id="PF00551"/>
    </source>
</evidence>
<accession>A0A510HLQ2</accession>
<dbReference type="Proteomes" id="UP000318065">
    <property type="component" value="Chromosome"/>
</dbReference>
<dbReference type="RefSeq" id="WP_143527364.1">
    <property type="nucleotide sequence ID" value="NZ_AP019791.1"/>
</dbReference>
<reference evidence="2" key="1">
    <citation type="journal article" date="2019" name="Microbiol. Resour. Announc.">
        <title>Complete Genome Sequence of Rubrobacter xylanophilus Strain AA3-22, Isolated from Arima Onsen in Japan.</title>
        <authorList>
            <person name="Tomariguchi N."/>
            <person name="Miyazaki K."/>
        </authorList>
    </citation>
    <scope>NUCLEOTIDE SEQUENCE [LARGE SCALE GENOMIC DNA]</scope>
    <source>
        <strain evidence="2">AA3-22</strain>
    </source>
</reference>
<dbReference type="InterPro" id="IPR036477">
    <property type="entry name" value="Formyl_transf_N_sf"/>
</dbReference>
<dbReference type="SUPFAM" id="SSF53328">
    <property type="entry name" value="Formyltransferase"/>
    <property type="match status" value="1"/>
</dbReference>
<dbReference type="PANTHER" id="PTHR11138">
    <property type="entry name" value="METHIONYL-TRNA FORMYLTRANSFERASE"/>
    <property type="match status" value="1"/>
</dbReference>
<keyword evidence="3" id="KW-1185">Reference proteome</keyword>
<dbReference type="OrthoDB" id="9802815at2"/>
<evidence type="ECO:0000313" key="2">
    <source>
        <dbReference type="EMBL" id="BBL79347.1"/>
    </source>
</evidence>
<protein>
    <recommendedName>
        <fullName evidence="1">Formyl transferase N-terminal domain-containing protein</fullName>
    </recommendedName>
</protein>
<dbReference type="Gene3D" id="3.40.50.170">
    <property type="entry name" value="Formyl transferase, N-terminal domain"/>
    <property type="match status" value="1"/>
</dbReference>
<dbReference type="PANTHER" id="PTHR11138:SF5">
    <property type="entry name" value="METHIONYL-TRNA FORMYLTRANSFERASE, MITOCHONDRIAL"/>
    <property type="match status" value="1"/>
</dbReference>
<proteinExistence type="predicted"/>
<gene>
    <name evidence="2" type="ORF">RxyAA322_12010</name>
</gene>
<dbReference type="AlphaFoldDB" id="A0A510HLQ2"/>
<dbReference type="GO" id="GO:0004479">
    <property type="term" value="F:methionyl-tRNA formyltransferase activity"/>
    <property type="evidence" value="ECO:0007669"/>
    <property type="project" value="TreeGrafter"/>
</dbReference>
<evidence type="ECO:0000313" key="3">
    <source>
        <dbReference type="Proteomes" id="UP000318065"/>
    </source>
</evidence>
<dbReference type="CDD" id="cd08653">
    <property type="entry name" value="FMT_core_like_3"/>
    <property type="match status" value="1"/>
</dbReference>
<dbReference type="InterPro" id="IPR002376">
    <property type="entry name" value="Formyl_transf_N"/>
</dbReference>